<proteinExistence type="inferred from homology"/>
<dbReference type="GO" id="GO:0005886">
    <property type="term" value="C:plasma membrane"/>
    <property type="evidence" value="ECO:0007669"/>
    <property type="project" value="TreeGrafter"/>
</dbReference>
<dbReference type="InterPro" id="IPR013783">
    <property type="entry name" value="Ig-like_fold"/>
</dbReference>
<gene>
    <name evidence="9" type="ORF">BCR36DRAFT_408053</name>
</gene>
<dbReference type="InterPro" id="IPR000535">
    <property type="entry name" value="MSP_dom"/>
</dbReference>
<evidence type="ECO:0000256" key="5">
    <source>
        <dbReference type="ARBA" id="ARBA00023136"/>
    </source>
</evidence>
<evidence type="ECO:0000313" key="10">
    <source>
        <dbReference type="Proteomes" id="UP000193719"/>
    </source>
</evidence>
<dbReference type="GO" id="GO:0090158">
    <property type="term" value="P:endoplasmic reticulum membrane organization"/>
    <property type="evidence" value="ECO:0007669"/>
    <property type="project" value="TreeGrafter"/>
</dbReference>
<keyword evidence="4 7" id="KW-1133">Transmembrane helix</keyword>
<dbReference type="AlphaFoldDB" id="A0A1Y1VPK9"/>
<dbReference type="STRING" id="1754191.A0A1Y1VPK9"/>
<protein>
    <recommendedName>
        <fullName evidence="8">MSP domain-containing protein</fullName>
    </recommendedName>
</protein>
<dbReference type="OrthoDB" id="264603at2759"/>
<dbReference type="GO" id="GO:0061817">
    <property type="term" value="P:endoplasmic reticulum-plasma membrane tethering"/>
    <property type="evidence" value="ECO:0007669"/>
    <property type="project" value="TreeGrafter"/>
</dbReference>
<evidence type="ECO:0000256" key="2">
    <source>
        <dbReference type="ARBA" id="ARBA00008932"/>
    </source>
</evidence>
<name>A0A1Y1VPK9_9FUNG</name>
<dbReference type="PROSITE" id="PS50202">
    <property type="entry name" value="MSP"/>
    <property type="match status" value="1"/>
</dbReference>
<dbReference type="Pfam" id="PF00635">
    <property type="entry name" value="Motile_Sperm"/>
    <property type="match status" value="1"/>
</dbReference>
<sequence length="308" mass="34752">MDFITFEPNKSLRFVRKSNSRNLDETGSPKGDSIPKSIITISNNSDNQIIGFKIKTTSPHNFCVRPSVGKILQSKKAEVTIFIRAHNLNTVSNDKFLIQTTVIPNEFTELSDEQCSEKIGEIFKKLEKLKKSGSSDVASQLKEHRLLCDISSIPNIKIEEAKKAVQLSSPESPTSKNLASPISPNITSAVRRNKTSSSEKLTDTEMLEKNPQNINEANAIIKELENAIQKYSVESLKNDLIKTRRYGKESINETSTDGKKEINDPKELFFEWNGKNIQKRKLPLDKSIQWPIAFLIVVISFIIGAYYF</sequence>
<keyword evidence="10" id="KW-1185">Reference proteome</keyword>
<keyword evidence="3 7" id="KW-0812">Transmembrane</keyword>
<dbReference type="PANTHER" id="PTHR10809">
    <property type="entry name" value="VESICLE-ASSOCIATED MEMBRANE PROTEIN-ASSOCIATED PROTEIN"/>
    <property type="match status" value="1"/>
</dbReference>
<evidence type="ECO:0000259" key="8">
    <source>
        <dbReference type="PROSITE" id="PS50202"/>
    </source>
</evidence>
<evidence type="ECO:0000256" key="3">
    <source>
        <dbReference type="ARBA" id="ARBA00022692"/>
    </source>
</evidence>
<comment type="subcellular location">
    <subcellularLocation>
        <location evidence="1">Membrane</location>
        <topology evidence="1">Single-pass type IV membrane protein</topology>
    </subcellularLocation>
</comment>
<dbReference type="Gene3D" id="2.60.40.10">
    <property type="entry name" value="Immunoglobulins"/>
    <property type="match status" value="1"/>
</dbReference>
<evidence type="ECO:0000313" key="9">
    <source>
        <dbReference type="EMBL" id="ORX61072.1"/>
    </source>
</evidence>
<accession>A0A1Y1VPK9</accession>
<dbReference type="EMBL" id="MCFH01000001">
    <property type="protein sequence ID" value="ORX61072.1"/>
    <property type="molecule type" value="Genomic_DNA"/>
</dbReference>
<evidence type="ECO:0000256" key="1">
    <source>
        <dbReference type="ARBA" id="ARBA00004211"/>
    </source>
</evidence>
<dbReference type="InterPro" id="IPR016763">
    <property type="entry name" value="VAP"/>
</dbReference>
<organism evidence="9 10">
    <name type="scientific">Piromyces finnis</name>
    <dbReference type="NCBI Taxonomy" id="1754191"/>
    <lineage>
        <taxon>Eukaryota</taxon>
        <taxon>Fungi</taxon>
        <taxon>Fungi incertae sedis</taxon>
        <taxon>Chytridiomycota</taxon>
        <taxon>Chytridiomycota incertae sedis</taxon>
        <taxon>Neocallimastigomycetes</taxon>
        <taxon>Neocallimastigales</taxon>
        <taxon>Neocallimastigaceae</taxon>
        <taxon>Piromyces</taxon>
    </lineage>
</organism>
<dbReference type="Proteomes" id="UP000193719">
    <property type="component" value="Unassembled WGS sequence"/>
</dbReference>
<evidence type="ECO:0000256" key="6">
    <source>
        <dbReference type="SAM" id="MobiDB-lite"/>
    </source>
</evidence>
<reference evidence="9 10" key="1">
    <citation type="submission" date="2016-08" db="EMBL/GenBank/DDBJ databases">
        <title>Genomes of anaerobic fungi encode conserved fungal cellulosomes for biomass hydrolysis.</title>
        <authorList>
            <consortium name="DOE Joint Genome Institute"/>
            <person name="Haitjema C.H."/>
            <person name="Gilmore S.P."/>
            <person name="Henske J.K."/>
            <person name="Solomon K.V."/>
            <person name="De Groot R."/>
            <person name="Kuo A."/>
            <person name="Mondo S.J."/>
            <person name="Salamov A.A."/>
            <person name="Labutti K."/>
            <person name="Zhao Z."/>
            <person name="Chiniquy J."/>
            <person name="Barry K."/>
            <person name="Brewer H.M."/>
            <person name="Purvine S.O."/>
            <person name="Wright A.T."/>
            <person name="Boxma B."/>
            <person name="Van Alen T."/>
            <person name="Hackstein J.H."/>
            <person name="Baker S.E."/>
            <person name="Grigoriev I.V."/>
            <person name="O'Malley M.A."/>
        </authorList>
    </citation>
    <scope>NUCLEOTIDE SEQUENCE [LARGE SCALE GENOMIC DNA]</scope>
    <source>
        <strain evidence="10">finn</strain>
    </source>
</reference>
<feature type="region of interest" description="Disordered" evidence="6">
    <location>
        <begin position="164"/>
        <end position="209"/>
    </location>
</feature>
<evidence type="ECO:0000256" key="7">
    <source>
        <dbReference type="SAM" id="Phobius"/>
    </source>
</evidence>
<evidence type="ECO:0000256" key="4">
    <source>
        <dbReference type="ARBA" id="ARBA00022989"/>
    </source>
</evidence>
<keyword evidence="5 7" id="KW-0472">Membrane</keyword>
<reference evidence="9 10" key="2">
    <citation type="submission" date="2016-08" db="EMBL/GenBank/DDBJ databases">
        <title>Pervasive Adenine N6-methylation of Active Genes in Fungi.</title>
        <authorList>
            <consortium name="DOE Joint Genome Institute"/>
            <person name="Mondo S.J."/>
            <person name="Dannebaum R.O."/>
            <person name="Kuo R.C."/>
            <person name="Labutti K."/>
            <person name="Haridas S."/>
            <person name="Kuo A."/>
            <person name="Salamov A."/>
            <person name="Ahrendt S.R."/>
            <person name="Lipzen A."/>
            <person name="Sullivan W."/>
            <person name="Andreopoulos W.B."/>
            <person name="Clum A."/>
            <person name="Lindquist E."/>
            <person name="Daum C."/>
            <person name="Ramamoorthy G.K."/>
            <person name="Gryganskyi A."/>
            <person name="Culley D."/>
            <person name="Magnuson J.K."/>
            <person name="James T.Y."/>
            <person name="O'Malley M.A."/>
            <person name="Stajich J.E."/>
            <person name="Spatafora J.W."/>
            <person name="Visel A."/>
            <person name="Grigoriev I.V."/>
        </authorList>
    </citation>
    <scope>NUCLEOTIDE SEQUENCE [LARGE SCALE GENOMIC DNA]</scope>
    <source>
        <strain evidence="10">finn</strain>
    </source>
</reference>
<feature type="domain" description="MSP" evidence="8">
    <location>
        <begin position="3"/>
        <end position="151"/>
    </location>
</feature>
<dbReference type="SUPFAM" id="SSF49354">
    <property type="entry name" value="PapD-like"/>
    <property type="match status" value="1"/>
</dbReference>
<dbReference type="InterPro" id="IPR008962">
    <property type="entry name" value="PapD-like_sf"/>
</dbReference>
<feature type="compositionally biased region" description="Polar residues" evidence="6">
    <location>
        <begin position="166"/>
        <end position="199"/>
    </location>
</feature>
<feature type="transmembrane region" description="Helical" evidence="7">
    <location>
        <begin position="288"/>
        <end position="307"/>
    </location>
</feature>
<dbReference type="PANTHER" id="PTHR10809:SF6">
    <property type="entry name" value="AT11025P-RELATED"/>
    <property type="match status" value="1"/>
</dbReference>
<dbReference type="GO" id="GO:0005789">
    <property type="term" value="C:endoplasmic reticulum membrane"/>
    <property type="evidence" value="ECO:0007669"/>
    <property type="project" value="InterPro"/>
</dbReference>
<comment type="caution">
    <text evidence="9">The sequence shown here is derived from an EMBL/GenBank/DDBJ whole genome shotgun (WGS) entry which is preliminary data.</text>
</comment>
<comment type="similarity">
    <text evidence="2">Belongs to the VAMP-associated protein (VAP) (TC 9.B.17) family.</text>
</comment>